<evidence type="ECO:0000259" key="1">
    <source>
        <dbReference type="Pfam" id="PF12728"/>
    </source>
</evidence>
<organism evidence="2 3">
    <name type="scientific">Saccharothrix lopnurensis</name>
    <dbReference type="NCBI Taxonomy" id="1670621"/>
    <lineage>
        <taxon>Bacteria</taxon>
        <taxon>Bacillati</taxon>
        <taxon>Actinomycetota</taxon>
        <taxon>Actinomycetes</taxon>
        <taxon>Pseudonocardiales</taxon>
        <taxon>Pseudonocardiaceae</taxon>
        <taxon>Saccharothrix</taxon>
    </lineage>
</organism>
<gene>
    <name evidence="2" type="ORF">ACFP3R_02955</name>
</gene>
<sequence>MSTVVATADRDVLLADARDQRQAQALMRQLPPGGARFTAVADGQGTEVPVPDELSALIAQVVHAVARGHAVTVNAMPEELTTTAAAKLLGVSRPTLMRKINAGEIPSHKVGTHTRLRTVDVLRERDARRQRQLAAFNELRALEDH</sequence>
<dbReference type="RefSeq" id="WP_380632435.1">
    <property type="nucleotide sequence ID" value="NZ_JBHSQO010000002.1"/>
</dbReference>
<accession>A0ABW1NZD2</accession>
<comment type="caution">
    <text evidence="2">The sequence shown here is derived from an EMBL/GenBank/DDBJ whole genome shotgun (WGS) entry which is preliminary data.</text>
</comment>
<proteinExistence type="predicted"/>
<dbReference type="Proteomes" id="UP001596220">
    <property type="component" value="Unassembled WGS sequence"/>
</dbReference>
<dbReference type="Pfam" id="PF12728">
    <property type="entry name" value="HTH_17"/>
    <property type="match status" value="1"/>
</dbReference>
<protein>
    <submittedName>
        <fullName evidence="2">Helix-turn-helix domain-containing protein</fullName>
    </submittedName>
</protein>
<evidence type="ECO:0000313" key="3">
    <source>
        <dbReference type="Proteomes" id="UP001596220"/>
    </source>
</evidence>
<dbReference type="EMBL" id="JBHSQO010000002">
    <property type="protein sequence ID" value="MFC6088218.1"/>
    <property type="molecule type" value="Genomic_DNA"/>
</dbReference>
<name>A0ABW1NZD2_9PSEU</name>
<dbReference type="InterPro" id="IPR041657">
    <property type="entry name" value="HTH_17"/>
</dbReference>
<dbReference type="NCBIfam" id="TIGR01764">
    <property type="entry name" value="excise"/>
    <property type="match status" value="1"/>
</dbReference>
<reference evidence="3" key="1">
    <citation type="journal article" date="2019" name="Int. J. Syst. Evol. Microbiol.">
        <title>The Global Catalogue of Microorganisms (GCM) 10K type strain sequencing project: providing services to taxonomists for standard genome sequencing and annotation.</title>
        <authorList>
            <consortium name="The Broad Institute Genomics Platform"/>
            <consortium name="The Broad Institute Genome Sequencing Center for Infectious Disease"/>
            <person name="Wu L."/>
            <person name="Ma J."/>
        </authorList>
    </citation>
    <scope>NUCLEOTIDE SEQUENCE [LARGE SCALE GENOMIC DNA]</scope>
    <source>
        <strain evidence="3">CGMCC 4.7246</strain>
    </source>
</reference>
<evidence type="ECO:0000313" key="2">
    <source>
        <dbReference type="EMBL" id="MFC6088218.1"/>
    </source>
</evidence>
<feature type="domain" description="Helix-turn-helix" evidence="1">
    <location>
        <begin position="80"/>
        <end position="122"/>
    </location>
</feature>
<keyword evidence="3" id="KW-1185">Reference proteome</keyword>
<dbReference type="InterPro" id="IPR010093">
    <property type="entry name" value="SinI_DNA-bd"/>
</dbReference>